<evidence type="ECO:0000256" key="1">
    <source>
        <dbReference type="SAM" id="Phobius"/>
    </source>
</evidence>
<dbReference type="RefSeq" id="WP_091729825.1">
    <property type="nucleotide sequence ID" value="NZ_FNQE01000017.1"/>
</dbReference>
<name>A0A1H3PYG5_9FIRM</name>
<keyword evidence="1" id="KW-0812">Transmembrane</keyword>
<feature type="transmembrane region" description="Helical" evidence="1">
    <location>
        <begin position="12"/>
        <end position="38"/>
    </location>
</feature>
<keyword evidence="1" id="KW-1133">Transmembrane helix</keyword>
<dbReference type="InterPro" id="IPR024529">
    <property type="entry name" value="ECF_trnsprt_substrate-spec"/>
</dbReference>
<keyword evidence="3" id="KW-1185">Reference proteome</keyword>
<dbReference type="GO" id="GO:0022857">
    <property type="term" value="F:transmembrane transporter activity"/>
    <property type="evidence" value="ECO:0007669"/>
    <property type="project" value="InterPro"/>
</dbReference>
<dbReference type="Pfam" id="PF12822">
    <property type="entry name" value="ECF_trnsprt"/>
    <property type="match status" value="1"/>
</dbReference>
<dbReference type="OrthoDB" id="4624at2"/>
<feature type="transmembrane region" description="Helical" evidence="1">
    <location>
        <begin position="191"/>
        <end position="213"/>
    </location>
</feature>
<reference evidence="2 3" key="1">
    <citation type="submission" date="2016-10" db="EMBL/GenBank/DDBJ databases">
        <authorList>
            <person name="de Groot N.N."/>
        </authorList>
    </citation>
    <scope>NUCLEOTIDE SEQUENCE [LARGE SCALE GENOMIC DNA]</scope>
    <source>
        <strain evidence="2 3">DSM 21650</strain>
    </source>
</reference>
<dbReference type="EMBL" id="FNQE01000017">
    <property type="protein sequence ID" value="SDZ05845.1"/>
    <property type="molecule type" value="Genomic_DNA"/>
</dbReference>
<dbReference type="AlphaFoldDB" id="A0A1H3PYG5"/>
<keyword evidence="1" id="KW-0472">Membrane</keyword>
<feature type="transmembrane region" description="Helical" evidence="1">
    <location>
        <begin position="82"/>
        <end position="104"/>
    </location>
</feature>
<feature type="transmembrane region" description="Helical" evidence="1">
    <location>
        <begin position="219"/>
        <end position="244"/>
    </location>
</feature>
<feature type="transmembrane region" description="Helical" evidence="1">
    <location>
        <begin position="154"/>
        <end position="175"/>
    </location>
</feature>
<accession>A0A1H3PYG5</accession>
<proteinExistence type="predicted"/>
<protein>
    <submittedName>
        <fullName evidence="2">ECF transporter S component, folate family</fullName>
    </submittedName>
</protein>
<organism evidence="2 3">
    <name type="scientific">Proteiniborus ethanoligenes</name>
    <dbReference type="NCBI Taxonomy" id="415015"/>
    <lineage>
        <taxon>Bacteria</taxon>
        <taxon>Bacillati</taxon>
        <taxon>Bacillota</taxon>
        <taxon>Clostridia</taxon>
        <taxon>Eubacteriales</taxon>
        <taxon>Proteiniborus</taxon>
    </lineage>
</organism>
<evidence type="ECO:0000313" key="2">
    <source>
        <dbReference type="EMBL" id="SDZ05845.1"/>
    </source>
</evidence>
<dbReference type="Gene3D" id="1.10.1760.20">
    <property type="match status" value="1"/>
</dbReference>
<gene>
    <name evidence="2" type="ORF">SAMN05660462_01683</name>
</gene>
<feature type="transmembrane region" description="Helical" evidence="1">
    <location>
        <begin position="116"/>
        <end position="134"/>
    </location>
</feature>
<sequence>MNNKKKIDTRSLVGASLLTAISIVLTRVFSFMIPLAGLPTLRFGIGEVPLIISGILFGPLVGGLSGVIADLIGVMINLQGSAFFPGFTLSSILWGVIPGVLFSLIRKNKFKINYNIINGVVLTSIAVGIVLVLFDSKVLAMKNGTYYMYDKPMPMIYAMLYVLLVASFIAIPIIMSRKENSKGEIISIDKIAFIVTVPYIIISLGLNTLWLSMLYEKGFLILLPGRILAGLIVIPLHTTIIYTISKAFKHVKVS</sequence>
<evidence type="ECO:0000313" key="3">
    <source>
        <dbReference type="Proteomes" id="UP000198625"/>
    </source>
</evidence>
<dbReference type="NCBIfam" id="TIGR04518">
    <property type="entry name" value="ECF_S_folT_fam"/>
    <property type="match status" value="1"/>
</dbReference>
<dbReference type="STRING" id="415015.SAMN05660462_01683"/>
<dbReference type="Proteomes" id="UP000198625">
    <property type="component" value="Unassembled WGS sequence"/>
</dbReference>
<dbReference type="InterPro" id="IPR030949">
    <property type="entry name" value="ECF_S_folate_fam"/>
</dbReference>
<feature type="transmembrane region" description="Helical" evidence="1">
    <location>
        <begin position="50"/>
        <end position="76"/>
    </location>
</feature>